<dbReference type="STRING" id="198092.SAMN02745194_01034"/>
<keyword evidence="3" id="KW-1185">Reference proteome</keyword>
<dbReference type="AlphaFoldDB" id="A0A1M6DZ87"/>
<protein>
    <submittedName>
        <fullName evidence="2">Uncharacterized protein</fullName>
    </submittedName>
</protein>
<feature type="transmembrane region" description="Helical" evidence="1">
    <location>
        <begin position="57"/>
        <end position="81"/>
    </location>
</feature>
<dbReference type="Proteomes" id="UP000184387">
    <property type="component" value="Unassembled WGS sequence"/>
</dbReference>
<dbReference type="SUPFAM" id="SSF158682">
    <property type="entry name" value="TerB-like"/>
    <property type="match status" value="1"/>
</dbReference>
<proteinExistence type="predicted"/>
<name>A0A1M6DZ87_9PROT</name>
<evidence type="ECO:0000313" key="2">
    <source>
        <dbReference type="EMBL" id="SHI78450.1"/>
    </source>
</evidence>
<accession>A0A1M6DZ87</accession>
<keyword evidence="1" id="KW-1133">Transmembrane helix</keyword>
<gene>
    <name evidence="2" type="ORF">SAMN02745194_01034</name>
</gene>
<reference evidence="2 3" key="1">
    <citation type="submission" date="2016-11" db="EMBL/GenBank/DDBJ databases">
        <authorList>
            <person name="Jaros S."/>
            <person name="Januszkiewicz K."/>
            <person name="Wedrychowicz H."/>
        </authorList>
    </citation>
    <scope>NUCLEOTIDE SEQUENCE [LARGE SCALE GENOMIC DNA]</scope>
    <source>
        <strain evidence="2 3">DSM 14916</strain>
    </source>
</reference>
<dbReference type="OrthoDB" id="7275269at2"/>
<keyword evidence="1" id="KW-0812">Transmembrane</keyword>
<dbReference type="EMBL" id="FQZF01000005">
    <property type="protein sequence ID" value="SHI78450.1"/>
    <property type="molecule type" value="Genomic_DNA"/>
</dbReference>
<organism evidence="2 3">
    <name type="scientific">Muricoccus roseus</name>
    <dbReference type="NCBI Taxonomy" id="198092"/>
    <lineage>
        <taxon>Bacteria</taxon>
        <taxon>Pseudomonadati</taxon>
        <taxon>Pseudomonadota</taxon>
        <taxon>Alphaproteobacteria</taxon>
        <taxon>Acetobacterales</taxon>
        <taxon>Roseomonadaceae</taxon>
        <taxon>Muricoccus</taxon>
    </lineage>
</organism>
<keyword evidence="1" id="KW-0472">Membrane</keyword>
<sequence>MSRDFLDERRRALEEAFFARHNDELIRRLHAADRDRPEKEKLAEASGLHDEALLDRLVALGIGSGTLAALSIVPLVVVAWADGVMGEKERAAILSAAADAGLGHDGPGAQLLSRWLGSAPPPGLLAAWAAYVHALDPEARAALHPRVMSRARQVAEAAGGLLGLLRGTSEAEAGALAKLEAAFA</sequence>
<dbReference type="RefSeq" id="WP_073132294.1">
    <property type="nucleotide sequence ID" value="NZ_FQZF01000005.1"/>
</dbReference>
<dbReference type="InterPro" id="IPR029024">
    <property type="entry name" value="TerB-like"/>
</dbReference>
<evidence type="ECO:0000256" key="1">
    <source>
        <dbReference type="SAM" id="Phobius"/>
    </source>
</evidence>
<evidence type="ECO:0000313" key="3">
    <source>
        <dbReference type="Proteomes" id="UP000184387"/>
    </source>
</evidence>